<keyword evidence="3" id="KW-1015">Disulfide bond</keyword>
<dbReference type="InterPro" id="IPR013766">
    <property type="entry name" value="Thioredoxin_domain"/>
</dbReference>
<evidence type="ECO:0000256" key="3">
    <source>
        <dbReference type="ARBA" id="ARBA00023157"/>
    </source>
</evidence>
<comment type="caution">
    <text evidence="5">The sequence shown here is derived from an EMBL/GenBank/DDBJ whole genome shotgun (WGS) entry which is preliminary data.</text>
</comment>
<evidence type="ECO:0000256" key="2">
    <source>
        <dbReference type="ARBA" id="ARBA00022982"/>
    </source>
</evidence>
<keyword evidence="2" id="KW-0249">Electron transport</keyword>
<proteinExistence type="predicted"/>
<dbReference type="EMBL" id="NBSH01000018">
    <property type="protein sequence ID" value="ORX33649.1"/>
    <property type="molecule type" value="Genomic_DNA"/>
</dbReference>
<dbReference type="CDD" id="cd02947">
    <property type="entry name" value="TRX_family"/>
    <property type="match status" value="1"/>
</dbReference>
<dbReference type="GO" id="GO:0015035">
    <property type="term" value="F:protein-disulfide reductase activity"/>
    <property type="evidence" value="ECO:0007669"/>
    <property type="project" value="TreeGrafter"/>
</dbReference>
<dbReference type="STRING" id="4999.A0A1Y1U6J2"/>
<accession>A0A1Y1U6J2</accession>
<dbReference type="GeneID" id="33555513"/>
<name>A0A1Y1U6J2_9TREE</name>
<dbReference type="AlphaFoldDB" id="A0A1Y1U6J2"/>
<evidence type="ECO:0000313" key="5">
    <source>
        <dbReference type="EMBL" id="ORX33649.1"/>
    </source>
</evidence>
<keyword evidence="1" id="KW-0813">Transport</keyword>
<evidence type="ECO:0000259" key="4">
    <source>
        <dbReference type="PROSITE" id="PS51352"/>
    </source>
</evidence>
<evidence type="ECO:0000313" key="6">
    <source>
        <dbReference type="Proteomes" id="UP000193218"/>
    </source>
</evidence>
<dbReference type="PANTHER" id="PTHR45663:SF11">
    <property type="entry name" value="GEO12009P1"/>
    <property type="match status" value="1"/>
</dbReference>
<dbReference type="PROSITE" id="PS00194">
    <property type="entry name" value="THIOREDOXIN_1"/>
    <property type="match status" value="1"/>
</dbReference>
<dbReference type="InParanoid" id="A0A1Y1U6J2"/>
<dbReference type="InterPro" id="IPR036249">
    <property type="entry name" value="Thioredoxin-like_sf"/>
</dbReference>
<feature type="domain" description="Thioredoxin" evidence="4">
    <location>
        <begin position="17"/>
        <end position="133"/>
    </location>
</feature>
<protein>
    <submittedName>
        <fullName evidence="5">Thioredoxin</fullName>
    </submittedName>
</protein>
<dbReference type="SUPFAM" id="SSF52833">
    <property type="entry name" value="Thioredoxin-like"/>
    <property type="match status" value="1"/>
</dbReference>
<gene>
    <name evidence="5" type="ORF">BD324DRAFT_584767</name>
</gene>
<dbReference type="GO" id="GO:0045454">
    <property type="term" value="P:cell redox homeostasis"/>
    <property type="evidence" value="ECO:0007669"/>
    <property type="project" value="TreeGrafter"/>
</dbReference>
<dbReference type="InterPro" id="IPR017937">
    <property type="entry name" value="Thioredoxin_CS"/>
</dbReference>
<dbReference type="PANTHER" id="PTHR45663">
    <property type="entry name" value="GEO12009P1"/>
    <property type="match status" value="1"/>
</dbReference>
<reference evidence="5 6" key="1">
    <citation type="submission" date="2017-03" db="EMBL/GenBank/DDBJ databases">
        <title>Widespread Adenine N6-methylation of Active Genes in Fungi.</title>
        <authorList>
            <consortium name="DOE Joint Genome Institute"/>
            <person name="Mondo S.J."/>
            <person name="Dannebaum R.O."/>
            <person name="Kuo R.C."/>
            <person name="Louie K.B."/>
            <person name="Bewick A.J."/>
            <person name="Labutti K."/>
            <person name="Haridas S."/>
            <person name="Kuo A."/>
            <person name="Salamov A."/>
            <person name="Ahrendt S.R."/>
            <person name="Lau R."/>
            <person name="Bowen B.P."/>
            <person name="Lipzen A."/>
            <person name="Sullivan W."/>
            <person name="Andreopoulos W.B."/>
            <person name="Clum A."/>
            <person name="Lindquist E."/>
            <person name="Daum C."/>
            <person name="Northen T.R."/>
            <person name="Ramamoorthy G."/>
            <person name="Schmitz R.J."/>
            <person name="Gryganskyi A."/>
            <person name="Culley D."/>
            <person name="Magnuson J."/>
            <person name="James T.Y."/>
            <person name="O'Malley M.A."/>
            <person name="Stajich J.E."/>
            <person name="Spatafora J.W."/>
            <person name="Visel A."/>
            <person name="Grigoriev I.V."/>
        </authorList>
    </citation>
    <scope>NUCLEOTIDE SEQUENCE [LARGE SCALE GENOMIC DNA]</scope>
    <source>
        <strain evidence="5 6">NRRL Y-17943</strain>
    </source>
</reference>
<dbReference type="Pfam" id="PF00085">
    <property type="entry name" value="Thioredoxin"/>
    <property type="match status" value="1"/>
</dbReference>
<dbReference type="OrthoDB" id="2121326at2759"/>
<keyword evidence="6" id="KW-1185">Reference proteome</keyword>
<evidence type="ECO:0000256" key="1">
    <source>
        <dbReference type="ARBA" id="ARBA00022448"/>
    </source>
</evidence>
<organism evidence="5 6">
    <name type="scientific">Kockovaella imperatae</name>
    <dbReference type="NCBI Taxonomy" id="4999"/>
    <lineage>
        <taxon>Eukaryota</taxon>
        <taxon>Fungi</taxon>
        <taxon>Dikarya</taxon>
        <taxon>Basidiomycota</taxon>
        <taxon>Agaricomycotina</taxon>
        <taxon>Tremellomycetes</taxon>
        <taxon>Tremellales</taxon>
        <taxon>Cuniculitremaceae</taxon>
        <taxon>Kockovaella</taxon>
    </lineage>
</organism>
<dbReference type="Proteomes" id="UP000193218">
    <property type="component" value="Unassembled WGS sequence"/>
</dbReference>
<dbReference type="PROSITE" id="PS51352">
    <property type="entry name" value="THIOREDOXIN_2"/>
    <property type="match status" value="1"/>
</dbReference>
<dbReference type="GO" id="GO:0005829">
    <property type="term" value="C:cytosol"/>
    <property type="evidence" value="ECO:0007669"/>
    <property type="project" value="TreeGrafter"/>
</dbReference>
<sequence length="133" mass="14716">MPLSKSFRIATNTVRFARSVHSSPVARDHFLNANREVFEKRALDANSSKPLLVDFTASWCGPCKILGPMLQRLTTPDTPYDLMTVDVDENNALAAEYKVSAVPFVVGFKNGKPVDKFIGMLPEAKVKAFLESL</sequence>
<dbReference type="Gene3D" id="3.40.30.10">
    <property type="entry name" value="Glutaredoxin"/>
    <property type="match status" value="1"/>
</dbReference>
<dbReference type="RefSeq" id="XP_021867959.1">
    <property type="nucleotide sequence ID" value="XM_022013705.1"/>
</dbReference>